<dbReference type="PANTHER" id="PTHR45744:SF2">
    <property type="entry name" value="TYROSINE AMINOTRANSFERASE"/>
    <property type="match status" value="1"/>
</dbReference>
<dbReference type="GO" id="GO:0030170">
    <property type="term" value="F:pyridoxal phosphate binding"/>
    <property type="evidence" value="ECO:0007669"/>
    <property type="project" value="InterPro"/>
</dbReference>
<dbReference type="UniPathway" id="UPA00139">
    <property type="reaction ID" value="UER00338"/>
</dbReference>
<evidence type="ECO:0000256" key="12">
    <source>
        <dbReference type="ARBA" id="ARBA00031696"/>
    </source>
</evidence>
<dbReference type="CDD" id="cd00609">
    <property type="entry name" value="AAT_like"/>
    <property type="match status" value="1"/>
</dbReference>
<evidence type="ECO:0000313" key="17">
    <source>
        <dbReference type="EMBL" id="PRP85862.1"/>
    </source>
</evidence>
<evidence type="ECO:0000256" key="8">
    <source>
        <dbReference type="ARBA" id="ARBA00022679"/>
    </source>
</evidence>
<evidence type="ECO:0000313" key="18">
    <source>
        <dbReference type="Proteomes" id="UP000241769"/>
    </source>
</evidence>
<keyword evidence="8 17" id="KW-0808">Transferase</keyword>
<evidence type="ECO:0000256" key="11">
    <source>
        <dbReference type="ARBA" id="ARBA00023232"/>
    </source>
</evidence>
<dbReference type="AlphaFoldDB" id="A0A2P6NPI7"/>
<evidence type="ECO:0000256" key="3">
    <source>
        <dbReference type="ARBA" id="ARBA00007441"/>
    </source>
</evidence>
<feature type="modified residue" description="N6-(pyridoxal phosphate)lysine" evidence="15">
    <location>
        <position position="322"/>
    </location>
</feature>
<dbReference type="Proteomes" id="UP000241769">
    <property type="component" value="Unassembled WGS sequence"/>
</dbReference>
<evidence type="ECO:0000256" key="1">
    <source>
        <dbReference type="ARBA" id="ARBA00001933"/>
    </source>
</evidence>
<dbReference type="InterPro" id="IPR004838">
    <property type="entry name" value="NHTrfase_class1_PyrdxlP-BS"/>
</dbReference>
<dbReference type="GO" id="GO:0004838">
    <property type="term" value="F:L-tyrosine-2-oxoglutarate transaminase activity"/>
    <property type="evidence" value="ECO:0007669"/>
    <property type="project" value="InterPro"/>
</dbReference>
<dbReference type="Pfam" id="PF00155">
    <property type="entry name" value="Aminotran_1_2"/>
    <property type="match status" value="1"/>
</dbReference>
<keyword evidence="11" id="KW-0585">Phenylalanine catabolism</keyword>
<evidence type="ECO:0000256" key="14">
    <source>
        <dbReference type="PIRNR" id="PIRNR000517"/>
    </source>
</evidence>
<keyword evidence="10 14" id="KW-0663">Pyridoxal phosphate</keyword>
<dbReference type="InterPro" id="IPR005958">
    <property type="entry name" value="TyrNic_aminoTrfase"/>
</dbReference>
<dbReference type="STRING" id="1890364.A0A2P6NPI7"/>
<dbReference type="InterPro" id="IPR005957">
    <property type="entry name" value="Tyrosine_aminoTrfase"/>
</dbReference>
<dbReference type="InterPro" id="IPR015424">
    <property type="entry name" value="PyrdxlP-dep_Trfase"/>
</dbReference>
<keyword evidence="9" id="KW-0828">Tyrosine catabolism</keyword>
<evidence type="ECO:0000256" key="4">
    <source>
        <dbReference type="ARBA" id="ARBA00011738"/>
    </source>
</evidence>
<evidence type="ECO:0000256" key="7">
    <source>
        <dbReference type="ARBA" id="ARBA00022576"/>
    </source>
</evidence>
<evidence type="ECO:0000256" key="2">
    <source>
        <dbReference type="ARBA" id="ARBA00005203"/>
    </source>
</evidence>
<protein>
    <recommendedName>
        <fullName evidence="6">Tyrosine aminotransferase</fullName>
        <ecNumber evidence="5">2.6.1.5</ecNumber>
    </recommendedName>
    <alternativeName>
        <fullName evidence="12">L-tyrosine:2-oxoglutarate aminotransferase</fullName>
    </alternativeName>
</protein>
<evidence type="ECO:0000256" key="15">
    <source>
        <dbReference type="PIRSR" id="PIRSR000517-1"/>
    </source>
</evidence>
<reference evidence="17 18" key="1">
    <citation type="journal article" date="2018" name="Genome Biol. Evol.">
        <title>Multiple Roots of Fruiting Body Formation in Amoebozoa.</title>
        <authorList>
            <person name="Hillmann F."/>
            <person name="Forbes G."/>
            <person name="Novohradska S."/>
            <person name="Ferling I."/>
            <person name="Riege K."/>
            <person name="Groth M."/>
            <person name="Westermann M."/>
            <person name="Marz M."/>
            <person name="Spaller T."/>
            <person name="Winckler T."/>
            <person name="Schaap P."/>
            <person name="Glockner G."/>
        </authorList>
    </citation>
    <scope>NUCLEOTIDE SEQUENCE [LARGE SCALE GENOMIC DNA]</scope>
    <source>
        <strain evidence="17 18">Jena</strain>
    </source>
</reference>
<evidence type="ECO:0000256" key="5">
    <source>
        <dbReference type="ARBA" id="ARBA00012749"/>
    </source>
</evidence>
<sequence length="486" mass="53355">MEHEQHTMSALSNFRSNLTLQFSLITNLENSIYKVKLALLSPSFPLCGTHNRSAHTTDNSIMPLKTSTSTMLDSETVPAVRPRKIRAAKAAMRITNPLRDIVDQLKVPANPPKPLISLSIGDPTVFGNLPTADNIIERLVENAQTGKYNGYCHSTGYEAARAAVARTHSTSRSPLTPSDIFLTSGCSGALEIAISAVADEGSNLLIPAPGFTLYAVVCDYKNVEKRFYQCKAENNWEADLEHMESLIDDKTAAILVNNPGNPTGAVYSEKHLRDILALAERYGLPIIADEIYEGIIFKGHSFHALGDLSDNVPILTVGGLAKNYLLPGWRLGWVIAHDRHDVLSEVKIGLLKLTQVILGACTLIQSVVEEALLNTPDTYSQQLTATLETHASFLNEKLEKIGGLQPVTPGGAMYLMFGIDLQRFGCKTDIDFSKKLLEEEMVLVLPGTLFQAPGFVRLVTCPPLDKLEEACERIKLFCERHDTKTK</sequence>
<comment type="subunit">
    <text evidence="4">Homodimer.</text>
</comment>
<dbReference type="Gene3D" id="3.40.640.10">
    <property type="entry name" value="Type I PLP-dependent aspartate aminotransferase-like (Major domain)"/>
    <property type="match status" value="1"/>
</dbReference>
<dbReference type="NCBIfam" id="TIGR01265">
    <property type="entry name" value="tyr_nico_aTase"/>
    <property type="match status" value="1"/>
</dbReference>
<dbReference type="EC" id="2.6.1.5" evidence="5"/>
<proteinExistence type="inferred from homology"/>
<evidence type="ECO:0000256" key="13">
    <source>
        <dbReference type="ARBA" id="ARBA00047798"/>
    </source>
</evidence>
<name>A0A2P6NPI7_9EUKA</name>
<dbReference type="GO" id="GO:0006559">
    <property type="term" value="P:L-phenylalanine catabolic process"/>
    <property type="evidence" value="ECO:0007669"/>
    <property type="project" value="UniProtKB-UniPathway"/>
</dbReference>
<evidence type="ECO:0000256" key="9">
    <source>
        <dbReference type="ARBA" id="ARBA00022878"/>
    </source>
</evidence>
<dbReference type="Gene3D" id="3.90.1150.10">
    <property type="entry name" value="Aspartate Aminotransferase, domain 1"/>
    <property type="match status" value="1"/>
</dbReference>
<dbReference type="InterPro" id="IPR015422">
    <property type="entry name" value="PyrdxlP-dep_Trfase_small"/>
</dbReference>
<comment type="similarity">
    <text evidence="3 14">Belongs to the class-I pyridoxal-phosphate-dependent aminotransferase family.</text>
</comment>
<dbReference type="EMBL" id="MDYQ01000038">
    <property type="protein sequence ID" value="PRP85862.1"/>
    <property type="molecule type" value="Genomic_DNA"/>
</dbReference>
<keyword evidence="18" id="KW-1185">Reference proteome</keyword>
<comment type="catalytic activity">
    <reaction evidence="13">
        <text>L-tyrosine + 2-oxoglutarate = 3-(4-hydroxyphenyl)pyruvate + L-glutamate</text>
        <dbReference type="Rhea" id="RHEA:15093"/>
        <dbReference type="ChEBI" id="CHEBI:16810"/>
        <dbReference type="ChEBI" id="CHEBI:29985"/>
        <dbReference type="ChEBI" id="CHEBI:36242"/>
        <dbReference type="ChEBI" id="CHEBI:58315"/>
        <dbReference type="EC" id="2.6.1.5"/>
    </reaction>
</comment>
<organism evidence="17 18">
    <name type="scientific">Planoprotostelium fungivorum</name>
    <dbReference type="NCBI Taxonomy" id="1890364"/>
    <lineage>
        <taxon>Eukaryota</taxon>
        <taxon>Amoebozoa</taxon>
        <taxon>Evosea</taxon>
        <taxon>Variosea</taxon>
        <taxon>Cavosteliida</taxon>
        <taxon>Cavosteliaceae</taxon>
        <taxon>Planoprotostelium</taxon>
    </lineage>
</organism>
<accession>A0A2P6NPI7</accession>
<evidence type="ECO:0000259" key="16">
    <source>
        <dbReference type="Pfam" id="PF00155"/>
    </source>
</evidence>
<comment type="caution">
    <text evidence="17">The sequence shown here is derived from an EMBL/GenBank/DDBJ whole genome shotgun (WGS) entry which is preliminary data.</text>
</comment>
<keyword evidence="7 17" id="KW-0032">Aminotransferase</keyword>
<dbReference type="PROSITE" id="PS00105">
    <property type="entry name" value="AA_TRANSFER_CLASS_1"/>
    <property type="match status" value="1"/>
</dbReference>
<dbReference type="InParanoid" id="A0A2P6NPI7"/>
<dbReference type="InterPro" id="IPR004839">
    <property type="entry name" value="Aminotransferase_I/II_large"/>
</dbReference>
<feature type="domain" description="Aminotransferase class I/classII large" evidence="16">
    <location>
        <begin position="114"/>
        <end position="474"/>
    </location>
</feature>
<dbReference type="PIRSF" id="PIRSF000517">
    <property type="entry name" value="Tyr_transaminase"/>
    <property type="match status" value="1"/>
</dbReference>
<comment type="pathway">
    <text evidence="2">Amino-acid degradation; L-phenylalanine degradation; acetoacetate and fumarate from L-phenylalanine: step 2/6.</text>
</comment>
<dbReference type="GO" id="GO:0006572">
    <property type="term" value="P:L-tyrosine catabolic process"/>
    <property type="evidence" value="ECO:0007669"/>
    <property type="project" value="UniProtKB-KW"/>
</dbReference>
<dbReference type="InterPro" id="IPR015421">
    <property type="entry name" value="PyrdxlP-dep_Trfase_major"/>
</dbReference>
<evidence type="ECO:0000256" key="10">
    <source>
        <dbReference type="ARBA" id="ARBA00022898"/>
    </source>
</evidence>
<evidence type="ECO:0000256" key="6">
    <source>
        <dbReference type="ARBA" id="ARBA00015959"/>
    </source>
</evidence>
<dbReference type="OrthoDB" id="7042322at2759"/>
<comment type="cofactor">
    <cofactor evidence="1 14 15">
        <name>pyridoxal 5'-phosphate</name>
        <dbReference type="ChEBI" id="CHEBI:597326"/>
    </cofactor>
</comment>
<gene>
    <name evidence="17" type="ORF">PROFUN_06136</name>
</gene>
<dbReference type="FunCoup" id="A0A2P6NPI7">
    <property type="interactions" value="28"/>
</dbReference>
<dbReference type="NCBIfam" id="TIGR01264">
    <property type="entry name" value="tyr_amTase_E"/>
    <property type="match status" value="1"/>
</dbReference>
<dbReference type="SUPFAM" id="SSF53383">
    <property type="entry name" value="PLP-dependent transferases"/>
    <property type="match status" value="1"/>
</dbReference>
<dbReference type="PANTHER" id="PTHR45744">
    <property type="entry name" value="TYROSINE AMINOTRANSFERASE"/>
    <property type="match status" value="1"/>
</dbReference>